<evidence type="ECO:0000313" key="4">
    <source>
        <dbReference type="Proteomes" id="UP001526430"/>
    </source>
</evidence>
<feature type="transmembrane region" description="Helical" evidence="2">
    <location>
        <begin position="56"/>
        <end position="78"/>
    </location>
</feature>
<gene>
    <name evidence="3" type="ORF">OF850_06795</name>
</gene>
<feature type="transmembrane region" description="Helical" evidence="2">
    <location>
        <begin position="30"/>
        <end position="50"/>
    </location>
</feature>
<keyword evidence="2" id="KW-0472">Membrane</keyword>
<dbReference type="EMBL" id="JAPFQI010000003">
    <property type="protein sequence ID" value="MCW8085326.1"/>
    <property type="molecule type" value="Genomic_DNA"/>
</dbReference>
<keyword evidence="2" id="KW-0812">Transmembrane</keyword>
<evidence type="ECO:0000256" key="2">
    <source>
        <dbReference type="SAM" id="Phobius"/>
    </source>
</evidence>
<organism evidence="3 4">
    <name type="scientific">Sabulicella glaciei</name>
    <dbReference type="NCBI Taxonomy" id="2984948"/>
    <lineage>
        <taxon>Bacteria</taxon>
        <taxon>Pseudomonadati</taxon>
        <taxon>Pseudomonadota</taxon>
        <taxon>Alphaproteobacteria</taxon>
        <taxon>Acetobacterales</taxon>
        <taxon>Acetobacteraceae</taxon>
        <taxon>Sabulicella</taxon>
    </lineage>
</organism>
<proteinExistence type="predicted"/>
<evidence type="ECO:0000256" key="1">
    <source>
        <dbReference type="SAM" id="MobiDB-lite"/>
    </source>
</evidence>
<protein>
    <submittedName>
        <fullName evidence="3">Uncharacterized protein</fullName>
    </submittedName>
</protein>
<sequence length="100" mass="11086">MSDHRHPPVLDMTPEGEFREPPRPSGLDRFLARAGGIAVLVTVVAGGLVLAAAALFFAALLLPVVIGAALFATLMIWWRRRRLRRMGIEPQGMRVFVVRR</sequence>
<keyword evidence="2" id="KW-1133">Transmembrane helix</keyword>
<evidence type="ECO:0000313" key="3">
    <source>
        <dbReference type="EMBL" id="MCW8085326.1"/>
    </source>
</evidence>
<comment type="caution">
    <text evidence="3">The sequence shown here is derived from an EMBL/GenBank/DDBJ whole genome shotgun (WGS) entry which is preliminary data.</text>
</comment>
<name>A0ABT3NT47_9PROT</name>
<feature type="region of interest" description="Disordered" evidence="1">
    <location>
        <begin position="1"/>
        <end position="23"/>
    </location>
</feature>
<dbReference type="RefSeq" id="WP_301589203.1">
    <property type="nucleotide sequence ID" value="NZ_JAPFQI010000003.1"/>
</dbReference>
<accession>A0ABT3NT47</accession>
<keyword evidence="4" id="KW-1185">Reference proteome</keyword>
<dbReference type="Proteomes" id="UP001526430">
    <property type="component" value="Unassembled WGS sequence"/>
</dbReference>
<reference evidence="3 4" key="1">
    <citation type="submission" date="2022-10" db="EMBL/GenBank/DDBJ databases">
        <title>Roseococcus glaciei nov., sp. nov., isolated from glacier.</title>
        <authorList>
            <person name="Liu Q."/>
            <person name="Xin Y.-H."/>
        </authorList>
    </citation>
    <scope>NUCLEOTIDE SEQUENCE [LARGE SCALE GENOMIC DNA]</scope>
    <source>
        <strain evidence="3 4">MDT2-1-1</strain>
    </source>
</reference>